<dbReference type="InterPro" id="IPR044878">
    <property type="entry name" value="UbiA_sf"/>
</dbReference>
<organism evidence="8 9">
    <name type="scientific">Candidatus Chloroploca asiatica</name>
    <dbReference type="NCBI Taxonomy" id="1506545"/>
    <lineage>
        <taxon>Bacteria</taxon>
        <taxon>Bacillati</taxon>
        <taxon>Chloroflexota</taxon>
        <taxon>Chloroflexia</taxon>
        <taxon>Chloroflexales</taxon>
        <taxon>Chloroflexineae</taxon>
        <taxon>Oscillochloridaceae</taxon>
        <taxon>Candidatus Chloroploca</taxon>
    </lineage>
</organism>
<feature type="transmembrane region" description="Helical" evidence="7">
    <location>
        <begin position="237"/>
        <end position="259"/>
    </location>
</feature>
<evidence type="ECO:0000256" key="7">
    <source>
        <dbReference type="SAM" id="Phobius"/>
    </source>
</evidence>
<keyword evidence="4 7" id="KW-0472">Membrane</keyword>
<dbReference type="NCBIfam" id="TIGR01476">
    <property type="entry name" value="chlor_syn_BchG"/>
    <property type="match status" value="1"/>
</dbReference>
<feature type="transmembrane region" description="Helical" evidence="7">
    <location>
        <begin position="44"/>
        <end position="65"/>
    </location>
</feature>
<dbReference type="InterPro" id="IPR000537">
    <property type="entry name" value="UbiA_prenyltransferase"/>
</dbReference>
<dbReference type="NCBIfam" id="NF005742">
    <property type="entry name" value="PRK07566.1"/>
    <property type="match status" value="1"/>
</dbReference>
<keyword evidence="3 7" id="KW-1133">Transmembrane helix</keyword>
<feature type="transmembrane region" description="Helical" evidence="7">
    <location>
        <begin position="197"/>
        <end position="216"/>
    </location>
</feature>
<dbReference type="GO" id="GO:0016020">
    <property type="term" value="C:membrane"/>
    <property type="evidence" value="ECO:0007669"/>
    <property type="project" value="UniProtKB-SubCell"/>
</dbReference>
<protein>
    <submittedName>
        <fullName evidence="8">Bacteriochlorophyll synthase</fullName>
    </submittedName>
</protein>
<keyword evidence="2 7" id="KW-0812">Transmembrane</keyword>
<dbReference type="PANTHER" id="PTHR42723">
    <property type="entry name" value="CHLOROPHYLL SYNTHASE"/>
    <property type="match status" value="1"/>
</dbReference>
<feature type="transmembrane region" description="Helical" evidence="7">
    <location>
        <begin position="71"/>
        <end position="95"/>
    </location>
</feature>
<evidence type="ECO:0000256" key="5">
    <source>
        <dbReference type="ARBA" id="ARBA00023171"/>
    </source>
</evidence>
<name>A0A2H3KRK0_9CHLR</name>
<dbReference type="RefSeq" id="WP_097650386.1">
    <property type="nucleotide sequence ID" value="NZ_LYXE01000009.1"/>
</dbReference>
<evidence type="ECO:0000256" key="3">
    <source>
        <dbReference type="ARBA" id="ARBA00022989"/>
    </source>
</evidence>
<keyword evidence="9" id="KW-1185">Reference proteome</keyword>
<dbReference type="AlphaFoldDB" id="A0A2H3KRK0"/>
<feature type="transmembrane region" description="Helical" evidence="7">
    <location>
        <begin position="169"/>
        <end position="191"/>
    </location>
</feature>
<feature type="transmembrane region" description="Helical" evidence="7">
    <location>
        <begin position="265"/>
        <end position="282"/>
    </location>
</feature>
<evidence type="ECO:0000313" key="8">
    <source>
        <dbReference type="EMBL" id="PDW01241.1"/>
    </source>
</evidence>
<dbReference type="GO" id="GO:0016765">
    <property type="term" value="F:transferase activity, transferring alkyl or aryl (other than methyl) groups"/>
    <property type="evidence" value="ECO:0007669"/>
    <property type="project" value="InterPro"/>
</dbReference>
<dbReference type="Proteomes" id="UP000220922">
    <property type="component" value="Unassembled WGS sequence"/>
</dbReference>
<keyword evidence="5" id="KW-0149">Chlorophyll biosynthesis</keyword>
<dbReference type="Pfam" id="PF01040">
    <property type="entry name" value="UbiA"/>
    <property type="match status" value="1"/>
</dbReference>
<feature type="transmembrane region" description="Helical" evidence="7">
    <location>
        <begin position="294"/>
        <end position="315"/>
    </location>
</feature>
<dbReference type="GO" id="GO:0015995">
    <property type="term" value="P:chlorophyll biosynthetic process"/>
    <property type="evidence" value="ECO:0007669"/>
    <property type="project" value="UniProtKB-KW"/>
</dbReference>
<feature type="transmembrane region" description="Helical" evidence="7">
    <location>
        <begin position="116"/>
        <end position="135"/>
    </location>
</feature>
<evidence type="ECO:0000313" key="9">
    <source>
        <dbReference type="Proteomes" id="UP000220922"/>
    </source>
</evidence>
<sequence>MSDLRKGSSLAPPPSSSPIQPSLTPRVAGFRGTLGRSITLMKPVTWFAPAWAFLCGAIASGALSWSAEPMFLLALGILMAGPILCGLSQVINDYCDRDVDAINEPHRLIPSGQVSLRHVYILTLILTWIGTSVALLLGGEVALYVGLGLICALAYSLKPVRAKRNGWFGNALVGISYEGLAWMAGHAAFAALTTQSFLIAMLYSLGAHGIMTVNDFKSMNGDTRMGLRSIPVQYGKVVAARMVVITMGVAQIGVIALLFFWGHPIAASVVLLLLVAQSIPNVRFIRDPEHNEVFFNATAIMLFVWGMMAAAIGLAA</sequence>
<gene>
    <name evidence="8" type="ORF">A9Q02_07330</name>
</gene>
<evidence type="ECO:0000256" key="6">
    <source>
        <dbReference type="SAM" id="MobiDB-lite"/>
    </source>
</evidence>
<dbReference type="Gene3D" id="1.10.357.140">
    <property type="entry name" value="UbiA prenyltransferase"/>
    <property type="match status" value="1"/>
</dbReference>
<feature type="region of interest" description="Disordered" evidence="6">
    <location>
        <begin position="1"/>
        <end position="22"/>
    </location>
</feature>
<feature type="transmembrane region" description="Helical" evidence="7">
    <location>
        <begin position="141"/>
        <end position="157"/>
    </location>
</feature>
<reference evidence="8 9" key="1">
    <citation type="submission" date="2016-05" db="EMBL/GenBank/DDBJ databases">
        <authorList>
            <person name="Lavstsen T."/>
            <person name="Jespersen J.S."/>
        </authorList>
    </citation>
    <scope>NUCLEOTIDE SEQUENCE [LARGE SCALE GENOMIC DNA]</scope>
    <source>
        <strain evidence="8 9">B7-9</strain>
    </source>
</reference>
<dbReference type="PANTHER" id="PTHR42723:SF1">
    <property type="entry name" value="CHLOROPHYLL SYNTHASE, CHLOROPLASTIC"/>
    <property type="match status" value="1"/>
</dbReference>
<accession>A0A2H3KRK0</accession>
<evidence type="ECO:0000256" key="4">
    <source>
        <dbReference type="ARBA" id="ARBA00023136"/>
    </source>
</evidence>
<dbReference type="OrthoDB" id="8559716at2"/>
<evidence type="ECO:0000256" key="1">
    <source>
        <dbReference type="ARBA" id="ARBA00004141"/>
    </source>
</evidence>
<evidence type="ECO:0000256" key="2">
    <source>
        <dbReference type="ARBA" id="ARBA00022692"/>
    </source>
</evidence>
<dbReference type="InterPro" id="IPR050475">
    <property type="entry name" value="Prenyltransferase_related"/>
</dbReference>
<dbReference type="InterPro" id="IPR006372">
    <property type="entry name" value="Chl_synth"/>
</dbReference>
<dbReference type="EMBL" id="LYXE01000009">
    <property type="protein sequence ID" value="PDW01241.1"/>
    <property type="molecule type" value="Genomic_DNA"/>
</dbReference>
<proteinExistence type="predicted"/>
<comment type="subcellular location">
    <subcellularLocation>
        <location evidence="1">Membrane</location>
        <topology evidence="1">Multi-pass membrane protein</topology>
    </subcellularLocation>
</comment>
<dbReference type="CDD" id="cd13958">
    <property type="entry name" value="PT_UbiA_chlorophyll"/>
    <property type="match status" value="1"/>
</dbReference>
<comment type="caution">
    <text evidence="8">The sequence shown here is derived from an EMBL/GenBank/DDBJ whole genome shotgun (WGS) entry which is preliminary data.</text>
</comment>